<reference evidence="11 12" key="1">
    <citation type="journal article" date="2015" name="Int. J. Syst. Evol. Microbiol.">
        <title>Rhizobium anhuiense sp. nov., isolated from effective nodules of Vicia faba and Pisum sativum.</title>
        <authorList>
            <person name="Zhang Y.J."/>
            <person name="Zheng W.T."/>
            <person name="Everall I."/>
            <person name="Young J.P."/>
            <person name="Zhang X.X."/>
            <person name="Tian C.F."/>
            <person name="Sui X.H."/>
            <person name="Wang E.T."/>
            <person name="Chen W.X."/>
        </authorList>
    </citation>
    <scope>NUCLEOTIDE SEQUENCE [LARGE SCALE GENOMIC DNA]</scope>
    <source>
        <strain evidence="11 12">CCBAU 23252</strain>
    </source>
</reference>
<evidence type="ECO:0000256" key="1">
    <source>
        <dbReference type="ARBA" id="ARBA00004429"/>
    </source>
</evidence>
<dbReference type="Gene3D" id="1.10.3720.10">
    <property type="entry name" value="MetI-like"/>
    <property type="match status" value="1"/>
</dbReference>
<proteinExistence type="inferred from homology"/>
<dbReference type="GO" id="GO:0022857">
    <property type="term" value="F:transmembrane transporter activity"/>
    <property type="evidence" value="ECO:0007669"/>
    <property type="project" value="InterPro"/>
</dbReference>
<feature type="domain" description="ABC transmembrane type-1" evidence="10">
    <location>
        <begin position="17"/>
        <end position="214"/>
    </location>
</feature>
<feature type="transmembrane region" description="Helical" evidence="9">
    <location>
        <begin position="23"/>
        <end position="43"/>
    </location>
</feature>
<protein>
    <submittedName>
        <fullName evidence="11">ABC transporter permease</fullName>
    </submittedName>
</protein>
<dbReference type="CDD" id="cd06261">
    <property type="entry name" value="TM_PBP2"/>
    <property type="match status" value="1"/>
</dbReference>
<organism evidence="11 12">
    <name type="scientific">Rhizobium anhuiense</name>
    <dbReference type="NCBI Taxonomy" id="1184720"/>
    <lineage>
        <taxon>Bacteria</taxon>
        <taxon>Pseudomonadati</taxon>
        <taxon>Pseudomonadota</taxon>
        <taxon>Alphaproteobacteria</taxon>
        <taxon>Hyphomicrobiales</taxon>
        <taxon>Rhizobiaceae</taxon>
        <taxon>Rhizobium/Agrobacterium group</taxon>
        <taxon>Rhizobium</taxon>
    </lineage>
</organism>
<dbReference type="Proteomes" id="UP000273611">
    <property type="component" value="Unassembled WGS sequence"/>
</dbReference>
<name>A0A432NWV9_9HYPH</name>
<dbReference type="RefSeq" id="WP_127429882.1">
    <property type="nucleotide sequence ID" value="NZ_BMFI01000003.1"/>
</dbReference>
<feature type="transmembrane region" description="Helical" evidence="9">
    <location>
        <begin position="160"/>
        <end position="183"/>
    </location>
</feature>
<accession>A0A432NWV9</accession>
<feature type="transmembrane region" description="Helical" evidence="9">
    <location>
        <begin position="195"/>
        <end position="215"/>
    </location>
</feature>
<evidence type="ECO:0000256" key="8">
    <source>
        <dbReference type="ARBA" id="ARBA00023136"/>
    </source>
</evidence>
<keyword evidence="4" id="KW-1003">Cell membrane</keyword>
<dbReference type="InterPro" id="IPR000515">
    <property type="entry name" value="MetI-like"/>
</dbReference>
<dbReference type="InterPro" id="IPR043429">
    <property type="entry name" value="ArtM/GltK/GlnP/TcyL/YhdX-like"/>
</dbReference>
<dbReference type="InterPro" id="IPR010065">
    <property type="entry name" value="AA_ABC_transptr_permease_3TM"/>
</dbReference>
<dbReference type="PANTHER" id="PTHR30614:SF10">
    <property type="entry name" value="ARGININE ABC TRANSPORTER PERMEASE PROTEIN ARTM"/>
    <property type="match status" value="1"/>
</dbReference>
<dbReference type="GO" id="GO:0043190">
    <property type="term" value="C:ATP-binding cassette (ABC) transporter complex"/>
    <property type="evidence" value="ECO:0007669"/>
    <property type="project" value="InterPro"/>
</dbReference>
<dbReference type="InterPro" id="IPR035906">
    <property type="entry name" value="MetI-like_sf"/>
</dbReference>
<dbReference type="AlphaFoldDB" id="A0A432NWV9"/>
<comment type="caution">
    <text evidence="11">The sequence shown here is derived from an EMBL/GenBank/DDBJ whole genome shotgun (WGS) entry which is preliminary data.</text>
</comment>
<evidence type="ECO:0000256" key="4">
    <source>
        <dbReference type="ARBA" id="ARBA00022475"/>
    </source>
</evidence>
<evidence type="ECO:0000313" key="11">
    <source>
        <dbReference type="EMBL" id="RUM04167.1"/>
    </source>
</evidence>
<dbReference type="NCBIfam" id="TIGR01726">
    <property type="entry name" value="HEQRo_perm_3TM"/>
    <property type="match status" value="1"/>
</dbReference>
<evidence type="ECO:0000259" key="10">
    <source>
        <dbReference type="PROSITE" id="PS50928"/>
    </source>
</evidence>
<evidence type="ECO:0000256" key="7">
    <source>
        <dbReference type="ARBA" id="ARBA00022989"/>
    </source>
</evidence>
<keyword evidence="7 9" id="KW-1133">Transmembrane helix</keyword>
<dbReference type="Pfam" id="PF00528">
    <property type="entry name" value="BPD_transp_1"/>
    <property type="match status" value="1"/>
</dbReference>
<evidence type="ECO:0000313" key="12">
    <source>
        <dbReference type="Proteomes" id="UP000273611"/>
    </source>
</evidence>
<feature type="transmembrane region" description="Helical" evidence="9">
    <location>
        <begin position="55"/>
        <end position="76"/>
    </location>
</feature>
<dbReference type="EMBL" id="RIBW01000001">
    <property type="protein sequence ID" value="RUM04167.1"/>
    <property type="molecule type" value="Genomic_DNA"/>
</dbReference>
<keyword evidence="8 9" id="KW-0472">Membrane</keyword>
<dbReference type="PROSITE" id="PS50928">
    <property type="entry name" value="ABC_TM1"/>
    <property type="match status" value="1"/>
</dbReference>
<evidence type="ECO:0000256" key="6">
    <source>
        <dbReference type="ARBA" id="ARBA00022692"/>
    </source>
</evidence>
<evidence type="ECO:0000256" key="2">
    <source>
        <dbReference type="ARBA" id="ARBA00010072"/>
    </source>
</evidence>
<gene>
    <name evidence="11" type="ORF">EEQ99_00950</name>
</gene>
<dbReference type="SUPFAM" id="SSF161098">
    <property type="entry name" value="MetI-like"/>
    <property type="match status" value="1"/>
</dbReference>
<dbReference type="GO" id="GO:0006865">
    <property type="term" value="P:amino acid transport"/>
    <property type="evidence" value="ECO:0007669"/>
    <property type="project" value="TreeGrafter"/>
</dbReference>
<keyword evidence="5" id="KW-0997">Cell inner membrane</keyword>
<evidence type="ECO:0000256" key="9">
    <source>
        <dbReference type="RuleBase" id="RU363032"/>
    </source>
</evidence>
<comment type="subcellular location">
    <subcellularLocation>
        <location evidence="1">Cell inner membrane</location>
        <topology evidence="1">Multi-pass membrane protein</topology>
    </subcellularLocation>
    <subcellularLocation>
        <location evidence="9">Cell membrane</location>
        <topology evidence="9">Multi-pass membrane protein</topology>
    </subcellularLocation>
</comment>
<evidence type="ECO:0000256" key="3">
    <source>
        <dbReference type="ARBA" id="ARBA00022448"/>
    </source>
</evidence>
<keyword evidence="6 9" id="KW-0812">Transmembrane</keyword>
<evidence type="ECO:0000256" key="5">
    <source>
        <dbReference type="ARBA" id="ARBA00022519"/>
    </source>
</evidence>
<dbReference type="PANTHER" id="PTHR30614">
    <property type="entry name" value="MEMBRANE COMPONENT OF AMINO ACID ABC TRANSPORTER"/>
    <property type="match status" value="1"/>
</dbReference>
<keyword evidence="3 9" id="KW-0813">Transport</keyword>
<comment type="similarity">
    <text evidence="2">Belongs to the binding-protein-dependent transport system permease family. HisMQ subfamily.</text>
</comment>
<sequence>MDWQFLFETFVSLISAIPLTLELAATSIALGAVLTLSLALCRLSGIIVLEWFARAYVFVFRGTPLLVQIFLIYYGLGQFPEVRHSFLWPFLREPYWCAVLALTLNTAAYAGEIIRGGLLSVPFGQIEAARACGMPRLMQFRRIVLPLAIRQALPGYSNEMIAMVKATSLASIITLMEVTGVAARIISESYRAIEVFIVAGAIYLTINFLLTRLVHLAEYWLSPHLRQPAPYHPVATSVSPLEGNAR</sequence>